<gene>
    <name evidence="1" type="primary">PIK1_2</name>
    <name evidence="1" type="ORF">CU098_002301</name>
</gene>
<dbReference type="EMBL" id="PJQM01007983">
    <property type="protein sequence ID" value="RCH77539.1"/>
    <property type="molecule type" value="Genomic_DNA"/>
</dbReference>
<keyword evidence="1" id="KW-0808">Transferase</keyword>
<dbReference type="Proteomes" id="UP000253551">
    <property type="component" value="Unassembled WGS sequence"/>
</dbReference>
<feature type="non-terminal residue" evidence="1">
    <location>
        <position position="1"/>
    </location>
</feature>
<dbReference type="GO" id="GO:0016773">
    <property type="term" value="F:phosphotransferase activity, alcohol group as acceptor"/>
    <property type="evidence" value="ECO:0007669"/>
    <property type="project" value="InterPro"/>
</dbReference>
<proteinExistence type="predicted"/>
<dbReference type="GO" id="GO:0016301">
    <property type="term" value="F:kinase activity"/>
    <property type="evidence" value="ECO:0007669"/>
    <property type="project" value="UniProtKB-KW"/>
</dbReference>
<dbReference type="Pfam" id="PF11522">
    <property type="entry name" value="Pik1"/>
    <property type="match status" value="1"/>
</dbReference>
<dbReference type="OrthoDB" id="10264149at2759"/>
<dbReference type="InterPro" id="IPR021601">
    <property type="entry name" value="Phosphatidylino_kinase_fungi"/>
</dbReference>
<evidence type="ECO:0000313" key="1">
    <source>
        <dbReference type="EMBL" id="RCH77539.1"/>
    </source>
</evidence>
<sequence>CLWYLQAYLSDLSANPNHPSFQLCKRVFNRCQTIIFTDSSHEEQDDVIANGGLDRTQRVRENPLPALVGMGALLAGIGQPAVTKPVGSVAIAQGRKARLQTFNSSDASVVSRRNTFEGDDVLHRSHSQPNLSIKPVRPHSISSAFSTVLGDKDHFTVSLEDLHKGKAFSVSRYLKQAQQKIQRKVRSTLVTHEDTMPPLQLLDQGGMNMKAMAQSSVPLAQEPTTPTTLVSPSRSFSSEEAFGQFSPKRMSMDVLPVEDDDLVHDSGDSDDDEVYALAKLSLDDRRQLLRSNYFRSEMQFLLALVDIATRLVIVPKPARL</sequence>
<accession>A0A367IIP2</accession>
<comment type="caution">
    <text evidence="1">The sequence shown here is derived from an EMBL/GenBank/DDBJ whole genome shotgun (WGS) entry which is preliminary data.</text>
</comment>
<dbReference type="AlphaFoldDB" id="A0A367IIP2"/>
<keyword evidence="2" id="KW-1185">Reference proteome</keyword>
<organism evidence="1 2">
    <name type="scientific">Rhizopus stolonifer</name>
    <name type="common">Rhizopus nigricans</name>
    <dbReference type="NCBI Taxonomy" id="4846"/>
    <lineage>
        <taxon>Eukaryota</taxon>
        <taxon>Fungi</taxon>
        <taxon>Fungi incertae sedis</taxon>
        <taxon>Mucoromycota</taxon>
        <taxon>Mucoromycotina</taxon>
        <taxon>Mucoromycetes</taxon>
        <taxon>Mucorales</taxon>
        <taxon>Mucorineae</taxon>
        <taxon>Rhizopodaceae</taxon>
        <taxon>Rhizopus</taxon>
    </lineage>
</organism>
<keyword evidence="1" id="KW-0418">Kinase</keyword>
<dbReference type="STRING" id="4846.A0A367IIP2"/>
<evidence type="ECO:0000313" key="2">
    <source>
        <dbReference type="Proteomes" id="UP000253551"/>
    </source>
</evidence>
<name>A0A367IIP2_RHIST</name>
<dbReference type="Gene3D" id="6.10.140.1260">
    <property type="match status" value="1"/>
</dbReference>
<feature type="non-terminal residue" evidence="1">
    <location>
        <position position="320"/>
    </location>
</feature>
<reference evidence="1 2" key="1">
    <citation type="journal article" date="2018" name="G3 (Bethesda)">
        <title>Phylogenetic and Phylogenomic Definition of Rhizopus Species.</title>
        <authorList>
            <person name="Gryganskyi A.P."/>
            <person name="Golan J."/>
            <person name="Dolatabadi S."/>
            <person name="Mondo S."/>
            <person name="Robb S."/>
            <person name="Idnurm A."/>
            <person name="Muszewska A."/>
            <person name="Steczkiewicz K."/>
            <person name="Masonjones S."/>
            <person name="Liao H.L."/>
            <person name="Gajdeczka M.T."/>
            <person name="Anike F."/>
            <person name="Vuek A."/>
            <person name="Anishchenko I.M."/>
            <person name="Voigt K."/>
            <person name="de Hoog G.S."/>
            <person name="Smith M.E."/>
            <person name="Heitman J."/>
            <person name="Vilgalys R."/>
            <person name="Stajich J.E."/>
        </authorList>
    </citation>
    <scope>NUCLEOTIDE SEQUENCE [LARGE SCALE GENOMIC DNA]</scope>
    <source>
        <strain evidence="1 2">LSU 92-RS-03</strain>
    </source>
</reference>
<protein>
    <submittedName>
        <fullName evidence="1">Phosphatidylinositol 4-kinase pik1alpha (PI4-kinase)(PtdIns-4-kinase)</fullName>
    </submittedName>
</protein>